<dbReference type="PROSITE" id="PS50001">
    <property type="entry name" value="SH2"/>
    <property type="match status" value="1"/>
</dbReference>
<evidence type="ECO:0000313" key="4">
    <source>
        <dbReference type="Proteomes" id="UP001331761"/>
    </source>
</evidence>
<name>A0AAN8IB43_TRICO</name>
<evidence type="ECO:0000256" key="1">
    <source>
        <dbReference type="PROSITE-ProRule" id="PRU00191"/>
    </source>
</evidence>
<feature type="non-terminal residue" evidence="3">
    <location>
        <position position="166"/>
    </location>
</feature>
<evidence type="ECO:0000259" key="2">
    <source>
        <dbReference type="PROSITE" id="PS50001"/>
    </source>
</evidence>
<proteinExistence type="predicted"/>
<organism evidence="3 4">
    <name type="scientific">Trichostrongylus colubriformis</name>
    <name type="common">Black scour worm</name>
    <dbReference type="NCBI Taxonomy" id="6319"/>
    <lineage>
        <taxon>Eukaryota</taxon>
        <taxon>Metazoa</taxon>
        <taxon>Ecdysozoa</taxon>
        <taxon>Nematoda</taxon>
        <taxon>Chromadorea</taxon>
        <taxon>Rhabditida</taxon>
        <taxon>Rhabditina</taxon>
        <taxon>Rhabditomorpha</taxon>
        <taxon>Strongyloidea</taxon>
        <taxon>Trichostrongylidae</taxon>
        <taxon>Trichostrongylus</taxon>
    </lineage>
</organism>
<feature type="domain" description="SH2" evidence="2">
    <location>
        <begin position="91"/>
        <end position="166"/>
    </location>
</feature>
<keyword evidence="4" id="KW-1185">Reference proteome</keyword>
<dbReference type="Gene3D" id="3.30.505.10">
    <property type="entry name" value="SH2 domain"/>
    <property type="match status" value="1"/>
</dbReference>
<gene>
    <name evidence="3" type="ORF">GCK32_017616</name>
</gene>
<sequence length="166" mass="19075">MHRRETTLRAQTQNKKGITQWWMKQFNDSVYRKQNCAHVFMANSRDSSPFLISDSSHVNVHGAPLSPWSIPLPYRKGTPYPPLLELESQVWYHGFLPFEDIAGLLHNDGDFLIRAADPVGDKPPVPCITAKWGEVVDYPIHYRIMGENRLFTLDGNFRNPDIAELI</sequence>
<dbReference type="InterPro" id="IPR036860">
    <property type="entry name" value="SH2_dom_sf"/>
</dbReference>
<dbReference type="AlphaFoldDB" id="A0AAN8IB43"/>
<dbReference type="EMBL" id="WIXE01023919">
    <property type="protein sequence ID" value="KAK5966076.1"/>
    <property type="molecule type" value="Genomic_DNA"/>
</dbReference>
<protein>
    <recommendedName>
        <fullName evidence="2">SH2 domain-containing protein</fullName>
    </recommendedName>
</protein>
<reference evidence="3 4" key="1">
    <citation type="submission" date="2019-10" db="EMBL/GenBank/DDBJ databases">
        <title>Assembly and Annotation for the nematode Trichostrongylus colubriformis.</title>
        <authorList>
            <person name="Martin J."/>
        </authorList>
    </citation>
    <scope>NUCLEOTIDE SEQUENCE [LARGE SCALE GENOMIC DNA]</scope>
    <source>
        <strain evidence="3">G859</strain>
        <tissue evidence="3">Whole worm</tissue>
    </source>
</reference>
<dbReference type="InterPro" id="IPR000980">
    <property type="entry name" value="SH2"/>
</dbReference>
<evidence type="ECO:0000313" key="3">
    <source>
        <dbReference type="EMBL" id="KAK5966076.1"/>
    </source>
</evidence>
<accession>A0AAN8IB43</accession>
<keyword evidence="1" id="KW-0727">SH2 domain</keyword>
<dbReference type="SUPFAM" id="SSF55550">
    <property type="entry name" value="SH2 domain"/>
    <property type="match status" value="1"/>
</dbReference>
<comment type="caution">
    <text evidence="3">The sequence shown here is derived from an EMBL/GenBank/DDBJ whole genome shotgun (WGS) entry which is preliminary data.</text>
</comment>
<dbReference type="Proteomes" id="UP001331761">
    <property type="component" value="Unassembled WGS sequence"/>
</dbReference>